<keyword evidence="3" id="KW-0963">Cytoplasm</keyword>
<dbReference type="EMBL" id="JAUTIX010000003">
    <property type="protein sequence ID" value="MDP0398044.1"/>
    <property type="molecule type" value="Genomic_DNA"/>
</dbReference>
<dbReference type="AlphaFoldDB" id="A0AA90NP12"/>
<sequence>MSVHTVSALRSRFGTEVPPVLWSPPDPRIEAAPPGPETDLSDDELTALRVLAVPEVRLEGRATGDLDSKLCLARAGELTARVVRAAGTADVDLPYCDGSVGTLARLVEPLIGTAPAADPAVAASFPAAAGRTALACGGDAGEIAAELRRIGVESEAARLIGRTFARSSRSVEFTFHERDRRIAVVVAVIDGPAGRIVALTATDGPGEGWIAIAEGTAHRIGRALRRACEELPGGGWMP</sequence>
<comment type="similarity">
    <text evidence="2">Belongs to the EspG family.</text>
</comment>
<gene>
    <name evidence="6" type="ORF">Q7X28_08905</name>
</gene>
<feature type="region of interest" description="Disordered" evidence="5">
    <location>
        <begin position="17"/>
        <end position="41"/>
    </location>
</feature>
<dbReference type="Proteomes" id="UP001178281">
    <property type="component" value="Unassembled WGS sequence"/>
</dbReference>
<reference evidence="6" key="1">
    <citation type="submission" date="2023-08" db="EMBL/GenBank/DDBJ databases">
        <title>The draft genome of Tsukamurella strandjordii strain 050030.</title>
        <authorList>
            <person name="Zhao F."/>
            <person name="Feng Y."/>
            <person name="Zong Z."/>
        </authorList>
    </citation>
    <scope>NUCLEOTIDE SEQUENCE</scope>
    <source>
        <strain evidence="6">050030</strain>
    </source>
</reference>
<name>A0AA90NP12_9ACTN</name>
<evidence type="ECO:0000256" key="5">
    <source>
        <dbReference type="SAM" id="MobiDB-lite"/>
    </source>
</evidence>
<proteinExistence type="inferred from homology"/>
<evidence type="ECO:0000256" key="3">
    <source>
        <dbReference type="ARBA" id="ARBA00022490"/>
    </source>
</evidence>
<evidence type="ECO:0000256" key="4">
    <source>
        <dbReference type="ARBA" id="ARBA00023186"/>
    </source>
</evidence>
<dbReference type="RefSeq" id="WP_305111051.1">
    <property type="nucleotide sequence ID" value="NZ_BAAAII010000004.1"/>
</dbReference>
<accession>A0AA90NP12</accession>
<evidence type="ECO:0000256" key="2">
    <source>
        <dbReference type="ARBA" id="ARBA00006411"/>
    </source>
</evidence>
<evidence type="ECO:0000313" key="7">
    <source>
        <dbReference type="Proteomes" id="UP001178281"/>
    </source>
</evidence>
<evidence type="ECO:0000313" key="6">
    <source>
        <dbReference type="EMBL" id="MDP0398044.1"/>
    </source>
</evidence>
<comment type="caution">
    <text evidence="6">The sequence shown here is derived from an EMBL/GenBank/DDBJ whole genome shotgun (WGS) entry which is preliminary data.</text>
</comment>
<dbReference type="InterPro" id="IPR025734">
    <property type="entry name" value="EspG"/>
</dbReference>
<keyword evidence="4" id="KW-0143">Chaperone</keyword>
<keyword evidence="7" id="KW-1185">Reference proteome</keyword>
<organism evidence="6 7">
    <name type="scientific">Tsukamurella strandjordii</name>
    <dbReference type="NCBI Taxonomy" id="147577"/>
    <lineage>
        <taxon>Bacteria</taxon>
        <taxon>Bacillati</taxon>
        <taxon>Actinomycetota</taxon>
        <taxon>Actinomycetes</taxon>
        <taxon>Mycobacteriales</taxon>
        <taxon>Tsukamurellaceae</taxon>
        <taxon>Tsukamurella</taxon>
    </lineage>
</organism>
<dbReference type="Pfam" id="PF14011">
    <property type="entry name" value="ESX-1_EspG"/>
    <property type="match status" value="1"/>
</dbReference>
<comment type="subcellular location">
    <subcellularLocation>
        <location evidence="1">Cytoplasm</location>
    </subcellularLocation>
</comment>
<protein>
    <submittedName>
        <fullName evidence="6">ESX secretion-associated protein EspG</fullName>
    </submittedName>
</protein>
<evidence type="ECO:0000256" key="1">
    <source>
        <dbReference type="ARBA" id="ARBA00004496"/>
    </source>
</evidence>